<dbReference type="RefSeq" id="YP_010111653.1">
    <property type="nucleotide sequence ID" value="NC_055883.1"/>
</dbReference>
<evidence type="ECO:0000313" key="2">
    <source>
        <dbReference type="Proteomes" id="UP000593882"/>
    </source>
</evidence>
<keyword evidence="1" id="KW-0418">Kinase</keyword>
<sequence length="173" mass="19724">MIIAVDFDGTCVKHRYPMVGEDVDGAVSVLKELVRKGHKIILYTMRSGDTLDDAISWFIDNDIRNMLGKHQAPEREVLVNAMRRQFIVAALKKCYDVVIDGTLKPHENDFVRRCVKAHNSTVDELRSLGKLSPQDDTRYSIEYKDSIVPLQESIGEDATTATYKKTYKFIGIW</sequence>
<dbReference type="Gene3D" id="3.40.50.1000">
    <property type="entry name" value="HAD superfamily/HAD-like"/>
    <property type="match status" value="1"/>
</dbReference>
<proteinExistence type="predicted"/>
<accession>A0A7M1RYI2</accession>
<protein>
    <submittedName>
        <fullName evidence="1">Polynucleotide kinase</fullName>
    </submittedName>
</protein>
<dbReference type="SUPFAM" id="SSF56784">
    <property type="entry name" value="HAD-like"/>
    <property type="match status" value="1"/>
</dbReference>
<dbReference type="Proteomes" id="UP000593882">
    <property type="component" value="Segment"/>
</dbReference>
<name>A0A7M1RYI2_9CAUD</name>
<dbReference type="InterPro" id="IPR036412">
    <property type="entry name" value="HAD-like_sf"/>
</dbReference>
<evidence type="ECO:0000313" key="1">
    <source>
        <dbReference type="EMBL" id="QOR59495.1"/>
    </source>
</evidence>
<dbReference type="InterPro" id="IPR023214">
    <property type="entry name" value="HAD_sf"/>
</dbReference>
<organism evidence="1 2">
    <name type="scientific">uncultured phage cr85_1</name>
    <dbReference type="NCBI Taxonomy" id="2772074"/>
    <lineage>
        <taxon>Viruses</taxon>
        <taxon>Duplodnaviria</taxon>
        <taxon>Heunggongvirae</taxon>
        <taxon>Uroviricota</taxon>
        <taxon>Caudoviricetes</taxon>
        <taxon>Crassvirales</taxon>
        <taxon>Steigviridae</taxon>
        <taxon>Asinivirinae</taxon>
        <taxon>Kahnovirus</taxon>
        <taxon>Kahnovirus oralis</taxon>
    </lineage>
</organism>
<dbReference type="GO" id="GO:0016301">
    <property type="term" value="F:kinase activity"/>
    <property type="evidence" value="ECO:0007669"/>
    <property type="project" value="UniProtKB-KW"/>
</dbReference>
<keyword evidence="1" id="KW-0808">Transferase</keyword>
<dbReference type="KEGG" id="vg:65130081"/>
<dbReference type="GeneID" id="65130081"/>
<reference evidence="1 2" key="1">
    <citation type="submission" date="2020-07" db="EMBL/GenBank/DDBJ databases">
        <title>Taxonomic proposal: Crassvirales, a new order of highly abundant and diverse bacterial viruses.</title>
        <authorList>
            <person name="Shkoporov A.N."/>
            <person name="Stockdale S.R."/>
            <person name="Guerin E."/>
            <person name="Ross R.P."/>
            <person name="Hill C."/>
        </authorList>
    </citation>
    <scope>NUCLEOTIDE SEQUENCE [LARGE SCALE GENOMIC DNA]</scope>
</reference>
<dbReference type="EMBL" id="MT774390">
    <property type="protein sequence ID" value="QOR59495.1"/>
    <property type="molecule type" value="Genomic_DNA"/>
</dbReference>
<keyword evidence="2" id="KW-1185">Reference proteome</keyword>